<feature type="region of interest" description="Disordered" evidence="1">
    <location>
        <begin position="138"/>
        <end position="162"/>
    </location>
</feature>
<name>A0A5E4UEQ6_9BURK</name>
<proteinExistence type="predicted"/>
<organism evidence="2 3">
    <name type="scientific">Pandoraea pneumonica</name>
    <dbReference type="NCBI Taxonomy" id="2508299"/>
    <lineage>
        <taxon>Bacteria</taxon>
        <taxon>Pseudomonadati</taxon>
        <taxon>Pseudomonadota</taxon>
        <taxon>Betaproteobacteria</taxon>
        <taxon>Burkholderiales</taxon>
        <taxon>Burkholderiaceae</taxon>
        <taxon>Pandoraea</taxon>
    </lineage>
</organism>
<reference evidence="2 3" key="1">
    <citation type="submission" date="2019-08" db="EMBL/GenBank/DDBJ databases">
        <authorList>
            <person name="Peeters C."/>
        </authorList>
    </citation>
    <scope>NUCLEOTIDE SEQUENCE [LARGE SCALE GENOMIC DNA]</scope>
    <source>
        <strain evidence="2 3">LMG 31114</strain>
    </source>
</reference>
<evidence type="ECO:0000256" key="1">
    <source>
        <dbReference type="SAM" id="MobiDB-lite"/>
    </source>
</evidence>
<gene>
    <name evidence="2" type="ORF">PPN31114_01976</name>
</gene>
<evidence type="ECO:0000313" key="3">
    <source>
        <dbReference type="Proteomes" id="UP000366945"/>
    </source>
</evidence>
<sequence length="178" mass="18704">MPRCTATLSPMSDLPLSSASRLAASPASSTASASPPSASVGSLVSFAPHFRLGHPVVSAKGLRTLLRAGVAFVMLGTSGFALAQTPVCFDSVGRALPPDQCSQAARNQAAAQAATATEASPTQREECRALADKIANTPDKPVYTRDRPVVQPNGNRIDIPTRTNPRKALKEEYMRKCT</sequence>
<dbReference type="AlphaFoldDB" id="A0A5E4UEQ6"/>
<protein>
    <submittedName>
        <fullName evidence="2">Uncharacterized protein</fullName>
    </submittedName>
</protein>
<dbReference type="EMBL" id="CABPSK010000002">
    <property type="protein sequence ID" value="VVD98193.1"/>
    <property type="molecule type" value="Genomic_DNA"/>
</dbReference>
<keyword evidence="3" id="KW-1185">Reference proteome</keyword>
<evidence type="ECO:0000313" key="2">
    <source>
        <dbReference type="EMBL" id="VVD98193.1"/>
    </source>
</evidence>
<accession>A0A5E4UEQ6</accession>
<dbReference type="Proteomes" id="UP000366945">
    <property type="component" value="Unassembled WGS sequence"/>
</dbReference>